<keyword evidence="3 6" id="KW-0808">Transferase</keyword>
<dbReference type="PROSITE" id="PS51608">
    <property type="entry name" value="SAM_MT_UBIE"/>
    <property type="match status" value="1"/>
</dbReference>
<dbReference type="EC" id="2.1.1.163" evidence="6"/>
<dbReference type="Gene3D" id="3.40.50.150">
    <property type="entry name" value="Vaccinia Virus protein VP39"/>
    <property type="match status" value="1"/>
</dbReference>
<dbReference type="AlphaFoldDB" id="A0A0P1IDR3"/>
<evidence type="ECO:0000256" key="2">
    <source>
        <dbReference type="ARBA" id="ARBA00022603"/>
    </source>
</evidence>
<evidence type="ECO:0000259" key="5">
    <source>
        <dbReference type="Pfam" id="PF13649"/>
    </source>
</evidence>
<organism evidence="6 7">
    <name type="scientific">Ruegeria denitrificans</name>
    <dbReference type="NCBI Taxonomy" id="1715692"/>
    <lineage>
        <taxon>Bacteria</taxon>
        <taxon>Pseudomonadati</taxon>
        <taxon>Pseudomonadota</taxon>
        <taxon>Alphaproteobacteria</taxon>
        <taxon>Rhodobacterales</taxon>
        <taxon>Roseobacteraceae</taxon>
        <taxon>Ruegeria</taxon>
    </lineage>
</organism>
<accession>A0A0P1IDR3</accession>
<dbReference type="PANTHER" id="PTHR43591">
    <property type="entry name" value="METHYLTRANSFERASE"/>
    <property type="match status" value="1"/>
</dbReference>
<keyword evidence="2 6" id="KW-0489">Methyltransferase</keyword>
<keyword evidence="1" id="KW-0474">Menaquinone biosynthesis</keyword>
<evidence type="ECO:0000313" key="7">
    <source>
        <dbReference type="Proteomes" id="UP000051260"/>
    </source>
</evidence>
<dbReference type="RefSeq" id="WP_058282623.1">
    <property type="nucleotide sequence ID" value="NZ_CYUD01000009.1"/>
</dbReference>
<evidence type="ECO:0000256" key="3">
    <source>
        <dbReference type="ARBA" id="ARBA00022679"/>
    </source>
</evidence>
<dbReference type="GO" id="GO:0009234">
    <property type="term" value="P:menaquinone biosynthetic process"/>
    <property type="evidence" value="ECO:0007669"/>
    <property type="project" value="UniProtKB-KW"/>
</dbReference>
<dbReference type="Proteomes" id="UP000051260">
    <property type="component" value="Unassembled WGS sequence"/>
</dbReference>
<dbReference type="STRING" id="1715692.RUE5091_02938"/>
<dbReference type="SUPFAM" id="SSF53335">
    <property type="entry name" value="S-adenosyl-L-methionine-dependent methyltransferases"/>
    <property type="match status" value="1"/>
</dbReference>
<keyword evidence="7" id="KW-1185">Reference proteome</keyword>
<evidence type="ECO:0000313" key="6">
    <source>
        <dbReference type="EMBL" id="CUK07409.1"/>
    </source>
</evidence>
<dbReference type="EMBL" id="CYUD01000009">
    <property type="protein sequence ID" value="CUK07409.1"/>
    <property type="molecule type" value="Genomic_DNA"/>
</dbReference>
<dbReference type="CDD" id="cd02440">
    <property type="entry name" value="AdoMet_MTases"/>
    <property type="match status" value="1"/>
</dbReference>
<feature type="domain" description="Methyltransferase" evidence="5">
    <location>
        <begin position="45"/>
        <end position="140"/>
    </location>
</feature>
<dbReference type="Pfam" id="PF13649">
    <property type="entry name" value="Methyltransf_25"/>
    <property type="match status" value="1"/>
</dbReference>
<sequence length="266" mass="28769">MSPVDAFRLSDAAARKYQDHSVPAMFAPLADATVKRLNLPTDGHVLDVACGTGALTRAIIEHLPGQGCVVGTDLNQSMIDIAQSMTAQTEHNVEWVASDVTELPFDAQSFDLACVQQGLQFFPDKPAALAEIFRVLKSGGRLSLTCWRAISPFNDALAEALAIHVSDDAAQKARAPFSFRDGDLITSLLQDAGFSITTHDGIVLQRRFEDLRAQVLALPVEQDMRAKGEAAIDQVLEDIAARLAPYAQGGVFIVPQEAHFFIATRP</sequence>
<evidence type="ECO:0000256" key="4">
    <source>
        <dbReference type="ARBA" id="ARBA00022691"/>
    </source>
</evidence>
<dbReference type="InterPro" id="IPR004033">
    <property type="entry name" value="UbiE/COQ5_MeTrFase"/>
</dbReference>
<dbReference type="OrthoDB" id="9787738at2"/>
<dbReference type="PANTHER" id="PTHR43591:SF24">
    <property type="entry name" value="2-METHOXY-6-POLYPRENYL-1,4-BENZOQUINOL METHYLASE, MITOCHONDRIAL"/>
    <property type="match status" value="1"/>
</dbReference>
<dbReference type="InterPro" id="IPR041698">
    <property type="entry name" value="Methyltransf_25"/>
</dbReference>
<gene>
    <name evidence="6" type="primary">ubiE_6</name>
    <name evidence="6" type="ORF">RUE5091_02938</name>
</gene>
<proteinExistence type="predicted"/>
<dbReference type="InterPro" id="IPR029063">
    <property type="entry name" value="SAM-dependent_MTases_sf"/>
</dbReference>
<dbReference type="GO" id="GO:0043770">
    <property type="term" value="F:demethylmenaquinone methyltransferase activity"/>
    <property type="evidence" value="ECO:0007669"/>
    <property type="project" value="UniProtKB-EC"/>
</dbReference>
<protein>
    <submittedName>
        <fullName evidence="6">Demethylmenaquinone methyltransferase</fullName>
        <ecNumber evidence="6">2.1.1.163</ecNumber>
    </submittedName>
</protein>
<reference evidence="7" key="1">
    <citation type="submission" date="2015-09" db="EMBL/GenBank/DDBJ databases">
        <authorList>
            <person name="Rodrigo-Torres L."/>
            <person name="Arahal D.R."/>
        </authorList>
    </citation>
    <scope>NUCLEOTIDE SEQUENCE [LARGE SCALE GENOMIC DNA]</scope>
    <source>
        <strain evidence="7">CECT 5091</strain>
    </source>
</reference>
<name>A0A0P1IDR3_9RHOB</name>
<keyword evidence="4" id="KW-0949">S-adenosyl-L-methionine</keyword>
<dbReference type="GO" id="GO:0032259">
    <property type="term" value="P:methylation"/>
    <property type="evidence" value="ECO:0007669"/>
    <property type="project" value="UniProtKB-KW"/>
</dbReference>
<evidence type="ECO:0000256" key="1">
    <source>
        <dbReference type="ARBA" id="ARBA00022428"/>
    </source>
</evidence>